<evidence type="ECO:0000256" key="3">
    <source>
        <dbReference type="ARBA" id="ARBA00022737"/>
    </source>
</evidence>
<keyword evidence="6 7" id="KW-0472">Membrane</keyword>
<sequence length="308" mass="34447">MGEDHSSGEESEFEIDDVVKEHGSSRASHDVDVVAWYIRSASNLLFLPYSAGIVENEFLKQDWRSPKKDEIYLYVVLKCKLALLIGLGTGLVGFFHNLAVEIIPGFKLLLTNNLMLENKYAKSSFQALHLSLIGTLLGPLSSLDGGLCALLGSASFLGGTMRMIVSLCVILIELGNDLFMLPLIMLMLLISKTLANTFNKGIYDHMVKMKEFSYMEAHEEPCMRHLVASDVVSVPLISFSEMKRCSGIMWTCLEVSFAFVAERKEIYKAESKDRIKNMKSFKAHDFAKAGSDRGEVEDSEITEEEMEM</sequence>
<accession>A0A835KCA2</accession>
<evidence type="ECO:0000313" key="8">
    <source>
        <dbReference type="EMBL" id="KAF9684925.1"/>
    </source>
</evidence>
<dbReference type="GO" id="GO:0015108">
    <property type="term" value="F:chloride transmembrane transporter activity"/>
    <property type="evidence" value="ECO:0007669"/>
    <property type="project" value="InterPro"/>
</dbReference>
<dbReference type="GO" id="GO:0009705">
    <property type="term" value="C:plant-type vacuole membrane"/>
    <property type="evidence" value="ECO:0007669"/>
    <property type="project" value="TreeGrafter"/>
</dbReference>
<dbReference type="InterPro" id="IPR001807">
    <property type="entry name" value="ClC"/>
</dbReference>
<dbReference type="PANTHER" id="PTHR11689">
    <property type="entry name" value="CHLORIDE CHANNEL PROTEIN CLC FAMILY MEMBER"/>
    <property type="match status" value="1"/>
</dbReference>
<keyword evidence="2 7" id="KW-0812">Transmembrane</keyword>
<evidence type="ECO:0000256" key="1">
    <source>
        <dbReference type="ARBA" id="ARBA00004141"/>
    </source>
</evidence>
<keyword evidence="9" id="KW-1185">Reference proteome</keyword>
<dbReference type="Gene3D" id="1.10.3080.10">
    <property type="entry name" value="Clc chloride channel"/>
    <property type="match status" value="1"/>
</dbReference>
<dbReference type="SUPFAM" id="SSF81340">
    <property type="entry name" value="Clc chloride channel"/>
    <property type="match status" value="1"/>
</dbReference>
<evidence type="ECO:0000256" key="4">
    <source>
        <dbReference type="ARBA" id="ARBA00022989"/>
    </source>
</evidence>
<comment type="caution">
    <text evidence="8">The sequence shown here is derived from an EMBL/GenBank/DDBJ whole genome shotgun (WGS) entry which is preliminary data.</text>
</comment>
<dbReference type="Proteomes" id="UP000657918">
    <property type="component" value="Unassembled WGS sequence"/>
</dbReference>
<dbReference type="Pfam" id="PF00654">
    <property type="entry name" value="Voltage_CLC"/>
    <property type="match status" value="1"/>
</dbReference>
<organism evidence="8 9">
    <name type="scientific">Salix dunnii</name>
    <dbReference type="NCBI Taxonomy" id="1413687"/>
    <lineage>
        <taxon>Eukaryota</taxon>
        <taxon>Viridiplantae</taxon>
        <taxon>Streptophyta</taxon>
        <taxon>Embryophyta</taxon>
        <taxon>Tracheophyta</taxon>
        <taxon>Spermatophyta</taxon>
        <taxon>Magnoliopsida</taxon>
        <taxon>eudicotyledons</taxon>
        <taxon>Gunneridae</taxon>
        <taxon>Pentapetalae</taxon>
        <taxon>rosids</taxon>
        <taxon>fabids</taxon>
        <taxon>Malpighiales</taxon>
        <taxon>Salicaceae</taxon>
        <taxon>Saliceae</taxon>
        <taxon>Salix</taxon>
    </lineage>
</organism>
<keyword evidence="3" id="KW-0677">Repeat</keyword>
<evidence type="ECO:0000313" key="9">
    <source>
        <dbReference type="Proteomes" id="UP000657918"/>
    </source>
</evidence>
<dbReference type="EMBL" id="JADGMS010000003">
    <property type="protein sequence ID" value="KAF9684925.1"/>
    <property type="molecule type" value="Genomic_DNA"/>
</dbReference>
<evidence type="ECO:0000256" key="6">
    <source>
        <dbReference type="ARBA" id="ARBA00023136"/>
    </source>
</evidence>
<keyword evidence="5" id="KW-0129">CBS domain</keyword>
<dbReference type="PANTHER" id="PTHR11689:SF144">
    <property type="entry name" value="CHLORIDE CHANNEL PROTEIN"/>
    <property type="match status" value="1"/>
</dbReference>
<evidence type="ECO:0000256" key="2">
    <source>
        <dbReference type="ARBA" id="ARBA00022692"/>
    </source>
</evidence>
<comment type="subcellular location">
    <subcellularLocation>
        <location evidence="1">Membrane</location>
        <topology evidence="1">Multi-pass membrane protein</topology>
    </subcellularLocation>
</comment>
<evidence type="ECO:0000256" key="7">
    <source>
        <dbReference type="SAM" id="Phobius"/>
    </source>
</evidence>
<gene>
    <name evidence="8" type="ORF">SADUNF_Sadunf03G0001000</name>
</gene>
<name>A0A835KCA2_9ROSI</name>
<keyword evidence="4 7" id="KW-1133">Transmembrane helix</keyword>
<reference evidence="8 9" key="1">
    <citation type="submission" date="2020-10" db="EMBL/GenBank/DDBJ databases">
        <title>Plant Genome Project.</title>
        <authorList>
            <person name="Zhang R.-G."/>
        </authorList>
    </citation>
    <scope>NUCLEOTIDE SEQUENCE [LARGE SCALE GENOMIC DNA]</scope>
    <source>
        <strain evidence="8">FAFU-HL-1</strain>
        <tissue evidence="8">Leaf</tissue>
    </source>
</reference>
<evidence type="ECO:0000256" key="5">
    <source>
        <dbReference type="ARBA" id="ARBA00023122"/>
    </source>
</evidence>
<feature type="transmembrane region" description="Helical" evidence="7">
    <location>
        <begin position="71"/>
        <end position="100"/>
    </location>
</feature>
<proteinExistence type="predicted"/>
<protein>
    <submittedName>
        <fullName evidence="8">Uncharacterized protein</fullName>
    </submittedName>
</protein>
<dbReference type="OrthoDB" id="1001558at2759"/>
<dbReference type="AlphaFoldDB" id="A0A835KCA2"/>
<dbReference type="InterPro" id="IPR051280">
    <property type="entry name" value="Cl-channel/antiporter"/>
</dbReference>
<dbReference type="PRINTS" id="PR00762">
    <property type="entry name" value="CLCHANNEL"/>
</dbReference>
<dbReference type="InterPro" id="IPR014743">
    <property type="entry name" value="Cl-channel_core"/>
</dbReference>